<dbReference type="PANTHER" id="PTHR46851:SF11">
    <property type="entry name" value="GYF DOMAIN-CONTAINING PROTEIN"/>
    <property type="match status" value="1"/>
</dbReference>
<feature type="domain" description="Plus3" evidence="1">
    <location>
        <begin position="40"/>
        <end position="172"/>
    </location>
</feature>
<reference evidence="2" key="2">
    <citation type="submission" date="2021-02" db="EMBL/GenBank/DDBJ databases">
        <authorList>
            <person name="Kimball J.A."/>
            <person name="Haas M.W."/>
            <person name="Macchietto M."/>
            <person name="Kono T."/>
            <person name="Duquette J."/>
            <person name="Shao M."/>
        </authorList>
    </citation>
    <scope>NUCLEOTIDE SEQUENCE</scope>
    <source>
        <tissue evidence="2">Fresh leaf tissue</tissue>
    </source>
</reference>
<reference evidence="2" key="1">
    <citation type="journal article" date="2021" name="bioRxiv">
        <title>Whole Genome Assembly and Annotation of Northern Wild Rice, Zizania palustris L., Supports a Whole Genome Duplication in the Zizania Genus.</title>
        <authorList>
            <person name="Haas M."/>
            <person name="Kono T."/>
            <person name="Macchietto M."/>
            <person name="Millas R."/>
            <person name="McGilp L."/>
            <person name="Shao M."/>
            <person name="Duquette J."/>
            <person name="Hirsch C.N."/>
            <person name="Kimball J."/>
        </authorList>
    </citation>
    <scope>NUCLEOTIDE SEQUENCE</scope>
    <source>
        <tissue evidence="2">Fresh leaf tissue</tissue>
    </source>
</reference>
<dbReference type="PROSITE" id="PS51360">
    <property type="entry name" value="PLUS3"/>
    <property type="match status" value="1"/>
</dbReference>
<dbReference type="InterPro" id="IPR004343">
    <property type="entry name" value="Plus-3_dom"/>
</dbReference>
<dbReference type="InterPro" id="IPR045894">
    <property type="entry name" value="At5g08430-like"/>
</dbReference>
<dbReference type="OrthoDB" id="1870062at2759"/>
<name>A0A8J5SM22_ZIZPA</name>
<evidence type="ECO:0000259" key="1">
    <source>
        <dbReference type="PROSITE" id="PS51360"/>
    </source>
</evidence>
<evidence type="ECO:0000313" key="2">
    <source>
        <dbReference type="EMBL" id="KAG8068639.1"/>
    </source>
</evidence>
<keyword evidence="3" id="KW-1185">Reference proteome</keyword>
<evidence type="ECO:0000313" key="3">
    <source>
        <dbReference type="Proteomes" id="UP000729402"/>
    </source>
</evidence>
<dbReference type="PANTHER" id="PTHR46851">
    <property type="entry name" value="OS01G0884500 PROTEIN"/>
    <property type="match status" value="1"/>
</dbReference>
<proteinExistence type="predicted"/>
<dbReference type="EMBL" id="JAAALK010000284">
    <property type="protein sequence ID" value="KAG8068639.1"/>
    <property type="molecule type" value="Genomic_DNA"/>
</dbReference>
<dbReference type="Pfam" id="PF03126">
    <property type="entry name" value="Plus-3"/>
    <property type="match status" value="1"/>
</dbReference>
<dbReference type="AlphaFoldDB" id="A0A8J5SM22"/>
<dbReference type="SMART" id="SM00719">
    <property type="entry name" value="Plus3"/>
    <property type="match status" value="1"/>
</dbReference>
<organism evidence="2 3">
    <name type="scientific">Zizania palustris</name>
    <name type="common">Northern wild rice</name>
    <dbReference type="NCBI Taxonomy" id="103762"/>
    <lineage>
        <taxon>Eukaryota</taxon>
        <taxon>Viridiplantae</taxon>
        <taxon>Streptophyta</taxon>
        <taxon>Embryophyta</taxon>
        <taxon>Tracheophyta</taxon>
        <taxon>Spermatophyta</taxon>
        <taxon>Magnoliopsida</taxon>
        <taxon>Liliopsida</taxon>
        <taxon>Poales</taxon>
        <taxon>Poaceae</taxon>
        <taxon>BOP clade</taxon>
        <taxon>Oryzoideae</taxon>
        <taxon>Oryzeae</taxon>
        <taxon>Zizaniinae</taxon>
        <taxon>Zizania</taxon>
    </lineage>
</organism>
<accession>A0A8J5SM22</accession>
<comment type="caution">
    <text evidence="2">The sequence shown here is derived from an EMBL/GenBank/DDBJ whole genome shotgun (WGS) entry which is preliminary data.</text>
</comment>
<gene>
    <name evidence="2" type="ORF">GUJ93_ZPchr0005g16325</name>
</gene>
<dbReference type="Proteomes" id="UP000729402">
    <property type="component" value="Unassembled WGS sequence"/>
</dbReference>
<protein>
    <recommendedName>
        <fullName evidence="1">Plus3 domain-containing protein</fullName>
    </recommendedName>
</protein>
<sequence length="172" mass="19843">MLASSKDNTDSIMKRKGQIMNFELSTPEEVSERYKRCFASLVCDNIKLIYLKRTLVIDLLKQPDTFECKVTGCFVRVKNDLKGYSHHKPQKLYQLGQVTGINKSSEEYKIRDISTNILLCISNMWSDVKISVLSDEDFEEEECEDLRMLSQKEPSKRQTVVAKRIETLAVHG</sequence>
<dbReference type="GO" id="GO:0003677">
    <property type="term" value="F:DNA binding"/>
    <property type="evidence" value="ECO:0007669"/>
    <property type="project" value="InterPro"/>
</dbReference>